<dbReference type="PANTHER" id="PTHR46961">
    <property type="entry name" value="DYNEIN HEAVY CHAIN 1, AXONEMAL-LIKE PROTEIN"/>
    <property type="match status" value="1"/>
</dbReference>
<protein>
    <submittedName>
        <fullName evidence="3">Uncharacterized protein</fullName>
    </submittedName>
</protein>
<reference evidence="3 4" key="1">
    <citation type="submission" date="2021-06" db="EMBL/GenBank/DDBJ databases">
        <authorList>
            <person name="Palmer J.M."/>
        </authorList>
    </citation>
    <scope>NUCLEOTIDE SEQUENCE [LARGE SCALE GENOMIC DNA]</scope>
    <source>
        <strain evidence="3 4">GA_2019</strain>
        <tissue evidence="3">Muscle</tissue>
    </source>
</reference>
<keyword evidence="4" id="KW-1185">Reference proteome</keyword>
<dbReference type="PANTHER" id="PTHR46961:SF19">
    <property type="entry name" value="DYNEIN HEAVY CHAIN 5, AXONEMAL"/>
    <property type="match status" value="1"/>
</dbReference>
<accession>A0ABV0N214</accession>
<dbReference type="InterPro" id="IPR035699">
    <property type="entry name" value="AAA_6"/>
</dbReference>
<dbReference type="InterPro" id="IPR042222">
    <property type="entry name" value="Dynein_2_N"/>
</dbReference>
<dbReference type="InterPro" id="IPR026983">
    <property type="entry name" value="DHC"/>
</dbReference>
<dbReference type="Gene3D" id="1.20.140.100">
    <property type="entry name" value="Dynein heavy chain, N-terminal domain 2"/>
    <property type="match status" value="1"/>
</dbReference>
<evidence type="ECO:0000259" key="2">
    <source>
        <dbReference type="Pfam" id="PF12774"/>
    </source>
</evidence>
<sequence>MQPKFKQDLLESVTVFKKDVDTYMKEFDSDGPLVQGISPQLASQRLQDICISAVKEKDIEAKLSQVKELWSGQTLRLMTFKNRGELILKGTETTEILTILEDSLMVLGSLLSNSPSLPFTGTVPSTKPRSRNGSRSFQQLQKRLNYGLLCKTCGSIWKLCLLEISIVLSARKKHKSTFIFTDGDLVDLNPEFGLFITMVDEDEPLFLSLINDLFPGIQLDGSTYVELQAAVANQVELAGLVNHPPWNLKLVQIRPGETMFEYMVDANGKLEYLK</sequence>
<feature type="domain" description="Dynein heavy chain hydrolytic ATP-binding dynein motor region" evidence="2">
    <location>
        <begin position="198"/>
        <end position="254"/>
    </location>
</feature>
<comment type="caution">
    <text evidence="3">The sequence shown here is derived from an EMBL/GenBank/DDBJ whole genome shotgun (WGS) entry which is preliminary data.</text>
</comment>
<evidence type="ECO:0000313" key="3">
    <source>
        <dbReference type="EMBL" id="MEQ2165426.1"/>
    </source>
</evidence>
<organism evidence="3 4">
    <name type="scientific">Goodea atripinnis</name>
    <dbReference type="NCBI Taxonomy" id="208336"/>
    <lineage>
        <taxon>Eukaryota</taxon>
        <taxon>Metazoa</taxon>
        <taxon>Chordata</taxon>
        <taxon>Craniata</taxon>
        <taxon>Vertebrata</taxon>
        <taxon>Euteleostomi</taxon>
        <taxon>Actinopterygii</taxon>
        <taxon>Neopterygii</taxon>
        <taxon>Teleostei</taxon>
        <taxon>Neoteleostei</taxon>
        <taxon>Acanthomorphata</taxon>
        <taxon>Ovalentaria</taxon>
        <taxon>Atherinomorphae</taxon>
        <taxon>Cyprinodontiformes</taxon>
        <taxon>Goodeidae</taxon>
        <taxon>Goodea</taxon>
    </lineage>
</organism>
<evidence type="ECO:0000313" key="4">
    <source>
        <dbReference type="Proteomes" id="UP001476798"/>
    </source>
</evidence>
<feature type="domain" description="Dynein heavy chain linker" evidence="1">
    <location>
        <begin position="40"/>
        <end position="123"/>
    </location>
</feature>
<proteinExistence type="predicted"/>
<dbReference type="Pfam" id="PF12774">
    <property type="entry name" value="AAA_6"/>
    <property type="match status" value="1"/>
</dbReference>
<name>A0ABV0N214_9TELE</name>
<evidence type="ECO:0000259" key="1">
    <source>
        <dbReference type="Pfam" id="PF08393"/>
    </source>
</evidence>
<gene>
    <name evidence="3" type="ORF">GOODEAATRI_016791</name>
</gene>
<dbReference type="Proteomes" id="UP001476798">
    <property type="component" value="Unassembled WGS sequence"/>
</dbReference>
<dbReference type="EMBL" id="JAHRIO010021311">
    <property type="protein sequence ID" value="MEQ2165426.1"/>
    <property type="molecule type" value="Genomic_DNA"/>
</dbReference>
<dbReference type="Pfam" id="PF08393">
    <property type="entry name" value="DHC_N2"/>
    <property type="match status" value="1"/>
</dbReference>
<dbReference type="InterPro" id="IPR013602">
    <property type="entry name" value="Dynein_heavy_linker"/>
</dbReference>